<comment type="caution">
    <text evidence="5">The sequence shown here is derived from an EMBL/GenBank/DDBJ whole genome shotgun (WGS) entry which is preliminary data.</text>
</comment>
<sequence>MNEERNIWTQEDLMFDLTQAGLKEGQTVIVHISLSKLGFVVGGAETLIRAMLKIVGPEGTLMVPSQTWKNLDPAAGVHWEEPQEWWPTIRQHWPAYDKHVTPAIGMGVTAEMLRRWPGAFRSDHPARSFAAVGRHAEYLTANHDLSNIFGQDSPLDKLYQLNGHILLLGVGYDKCTSLHLVETRAHYPGKSSMQESSAMLVDGQRQWVTYETLAVDDADFRDLGAAYDQLRNVQVHRIGNAVARLLEQRDLVDWAVSWMEANRK</sequence>
<proteinExistence type="inferred from homology"/>
<keyword evidence="2 4" id="KW-0808">Transferase</keyword>
<evidence type="ECO:0000256" key="4">
    <source>
        <dbReference type="RuleBase" id="RU365031"/>
    </source>
</evidence>
<keyword evidence="4" id="KW-0046">Antibiotic resistance</keyword>
<dbReference type="Proteomes" id="UP000565468">
    <property type="component" value="Unassembled WGS sequence"/>
</dbReference>
<dbReference type="InterPro" id="IPR028345">
    <property type="entry name" value="Antibiotic_NAT-like"/>
</dbReference>
<dbReference type="SUPFAM" id="SSF110710">
    <property type="entry name" value="TTHA0583/YokD-like"/>
    <property type="match status" value="1"/>
</dbReference>
<evidence type="ECO:0000256" key="1">
    <source>
        <dbReference type="ARBA" id="ARBA00006383"/>
    </source>
</evidence>
<evidence type="ECO:0000256" key="3">
    <source>
        <dbReference type="ARBA" id="ARBA00023315"/>
    </source>
</evidence>
<gene>
    <name evidence="5" type="ORF">HII30_01040</name>
</gene>
<organism evidence="5 6">
    <name type="scientific">Paenibacillus lemnae</name>
    <dbReference type="NCBI Taxonomy" id="1330551"/>
    <lineage>
        <taxon>Bacteria</taxon>
        <taxon>Bacillati</taxon>
        <taxon>Bacillota</taxon>
        <taxon>Bacilli</taxon>
        <taxon>Bacillales</taxon>
        <taxon>Paenibacillaceae</taxon>
        <taxon>Paenibacillus</taxon>
    </lineage>
</organism>
<comment type="catalytic activity">
    <reaction evidence="4">
        <text>a 2-deoxystreptamine antibiotic + acetyl-CoA = an N(3)-acetyl-2-deoxystreptamine antibiotic + CoA + H(+)</text>
        <dbReference type="Rhea" id="RHEA:12665"/>
        <dbReference type="ChEBI" id="CHEBI:15378"/>
        <dbReference type="ChEBI" id="CHEBI:57287"/>
        <dbReference type="ChEBI" id="CHEBI:57288"/>
        <dbReference type="ChEBI" id="CHEBI:57921"/>
        <dbReference type="ChEBI" id="CHEBI:77452"/>
        <dbReference type="EC" id="2.3.1.81"/>
    </reaction>
</comment>
<name>A0A848M2A5_PAELE</name>
<dbReference type="PANTHER" id="PTHR11104">
    <property type="entry name" value="AMINOGLYCOSIDE N3-ACETYLTRANSFERASE"/>
    <property type="match status" value="1"/>
</dbReference>
<dbReference type="GO" id="GO:0046353">
    <property type="term" value="F:aminoglycoside 3-N-acetyltransferase activity"/>
    <property type="evidence" value="ECO:0007669"/>
    <property type="project" value="UniProtKB-EC"/>
</dbReference>
<protein>
    <recommendedName>
        <fullName evidence="4">Aminoglycoside N(3)-acetyltransferase</fullName>
        <ecNumber evidence="4">2.3.1.-</ecNumber>
    </recommendedName>
</protein>
<comment type="similarity">
    <text evidence="1 4">Belongs to the antibiotic N-acetyltransferase family.</text>
</comment>
<dbReference type="EMBL" id="JABBPN010000001">
    <property type="protein sequence ID" value="NMO94370.1"/>
    <property type="molecule type" value="Genomic_DNA"/>
</dbReference>
<dbReference type="EC" id="2.3.1.-" evidence="4"/>
<evidence type="ECO:0000313" key="6">
    <source>
        <dbReference type="Proteomes" id="UP000565468"/>
    </source>
</evidence>
<keyword evidence="6" id="KW-1185">Reference proteome</keyword>
<dbReference type="PANTHER" id="PTHR11104:SF0">
    <property type="entry name" value="SPBETA PROPHAGE-DERIVED AMINOGLYCOSIDE N(3')-ACETYLTRANSFERASE-LIKE PROTEIN YOKD"/>
    <property type="match status" value="1"/>
</dbReference>
<dbReference type="InterPro" id="IPR003679">
    <property type="entry name" value="Amioglycoside_AcTrfase"/>
</dbReference>
<evidence type="ECO:0000256" key="2">
    <source>
        <dbReference type="ARBA" id="ARBA00022679"/>
    </source>
</evidence>
<dbReference type="Pfam" id="PF02522">
    <property type="entry name" value="Antibiotic_NAT"/>
    <property type="match status" value="1"/>
</dbReference>
<reference evidence="5 6" key="1">
    <citation type="submission" date="2020-04" db="EMBL/GenBank/DDBJ databases">
        <title>Paenibacillus algicola sp. nov., a novel marine bacterium producing alginate lyase.</title>
        <authorList>
            <person name="Huang H."/>
        </authorList>
    </citation>
    <scope>NUCLEOTIDE SEQUENCE [LARGE SCALE GENOMIC DNA]</scope>
    <source>
        <strain evidence="5 6">L7-75</strain>
    </source>
</reference>
<dbReference type="GO" id="GO:0046677">
    <property type="term" value="P:response to antibiotic"/>
    <property type="evidence" value="ECO:0007669"/>
    <property type="project" value="UniProtKB-KW"/>
</dbReference>
<keyword evidence="3 4" id="KW-0012">Acyltransferase</keyword>
<evidence type="ECO:0000313" key="5">
    <source>
        <dbReference type="EMBL" id="NMO94370.1"/>
    </source>
</evidence>
<dbReference type="AlphaFoldDB" id="A0A848M2A5"/>
<accession>A0A848M2A5</accession>